<name>A0A7W5CAM3_9BACL</name>
<feature type="region of interest" description="Disordered" evidence="1">
    <location>
        <begin position="1"/>
        <end position="20"/>
    </location>
</feature>
<protein>
    <recommendedName>
        <fullName evidence="4">Baseplate protein J-like domain-containing protein</fullName>
    </recommendedName>
</protein>
<evidence type="ECO:0000256" key="1">
    <source>
        <dbReference type="SAM" id="MobiDB-lite"/>
    </source>
</evidence>
<evidence type="ECO:0008006" key="4">
    <source>
        <dbReference type="Google" id="ProtNLM"/>
    </source>
</evidence>
<evidence type="ECO:0000313" key="3">
    <source>
        <dbReference type="Proteomes" id="UP000518605"/>
    </source>
</evidence>
<sequence length="1032" mass="115371">MMKHGGSKGGDNRPPKINHNTLSSFMSQLKEMAPHYTPEWRFSQEEPDAGTGLAYLTAEMLEGTVKRLNQAPLNHFLAFLDLIEVKLQPPRPARASVVFQLSEGAVDPVYLPAGIALTAPHPEGGEPLVFETEKVLLATPAKLMEWINVHPERDHIATAAIAYGDRLKGGIAEPVSLFDTSSKQNEQEHTLYIRHDDLFLVDRPNRFYLNVHHTEKRYSEPELAASLASEWVEWTYFSNGNWVAFDSATAAGNMVVLHKKKAGKLETTEHEGISGRWIRCTLKQLQGTASPLLRKHLEMDKIRLRAAHDAANDDVGIQPGALYFNDTELLSDGFYPFGEHFVPYSVFYLSCEEAFTKRESKIKLSFKAKAIPSRLRMAQDPEVKWKMVMRTSDFDEKDPPRICIRSVQWEYWDGGNWARLPGSERYGGMFAELPEQSERSFTLDFVCPEDMTQTFVNGASDYWIRARVLQTDPIIAPVVEYMSPWLGEPSLSYAHGSQTLFMPEHAFTRSNIDNRDRTISAQQGGQSFKLFEPIEASHPAMYASFDMAPLKGPIRLHIELERRFSVRNQPPWVEWEALCLEAGRYVWQPLKVIDSTEAFTVSGELQFVGPPAMVSARLFGRERFWIRVINRDSTLGDSYPSNPIAKSMHLNAVSVRQQISQEKELTIPSDGFVHLAPTAYIEEEVWVDELEHVTPMDRISLSDAEPDRYMLQRDGDGNDQRFWVRWRPVASLAESGPIDQHYMPDHAGGTLQFGDGIRGKMPSSDTAETVRVRFKTTSGASGHVDAGQITGMVLPFAFISSVSNPAPSIGGGDAERVEQVLERGPQRLKHRGRAVTTKDVEWIAREAYPQIAKVKCLSNRNGLLERSPGCMTVVAFPSGGLANAAQFPELRKAVERELTRTASNMVSLSGSIRVIEPAYLEVSVHATVATESVDELLPLELACAAKLNAFLDSVTGNVDGNGWNIGEALHVSVLHSLLHAVRSLLYIERLYLHVVKIENGVRTECDPTRMDEVIHGIVVNGVHTITAIPAPK</sequence>
<dbReference type="Proteomes" id="UP000518605">
    <property type="component" value="Unassembled WGS sequence"/>
</dbReference>
<proteinExistence type="predicted"/>
<dbReference type="AlphaFoldDB" id="A0A7W5CAM3"/>
<organism evidence="2 3">
    <name type="scientific">Paenibacillus endophyticus</name>
    <dbReference type="NCBI Taxonomy" id="1294268"/>
    <lineage>
        <taxon>Bacteria</taxon>
        <taxon>Bacillati</taxon>
        <taxon>Bacillota</taxon>
        <taxon>Bacilli</taxon>
        <taxon>Bacillales</taxon>
        <taxon>Paenibacillaceae</taxon>
        <taxon>Paenibacillus</taxon>
    </lineage>
</organism>
<dbReference type="EMBL" id="JACHXW010000015">
    <property type="protein sequence ID" value="MBB3154221.1"/>
    <property type="molecule type" value="Genomic_DNA"/>
</dbReference>
<evidence type="ECO:0000313" key="2">
    <source>
        <dbReference type="EMBL" id="MBB3154221.1"/>
    </source>
</evidence>
<comment type="caution">
    <text evidence="2">The sequence shown here is derived from an EMBL/GenBank/DDBJ whole genome shotgun (WGS) entry which is preliminary data.</text>
</comment>
<keyword evidence="3" id="KW-1185">Reference proteome</keyword>
<accession>A0A7W5CAM3</accession>
<gene>
    <name evidence="2" type="ORF">FHS16_004303</name>
</gene>
<reference evidence="2 3" key="1">
    <citation type="submission" date="2020-08" db="EMBL/GenBank/DDBJ databases">
        <title>Genomic Encyclopedia of Type Strains, Phase III (KMG-III): the genomes of soil and plant-associated and newly described type strains.</title>
        <authorList>
            <person name="Whitman W."/>
        </authorList>
    </citation>
    <scope>NUCLEOTIDE SEQUENCE [LARGE SCALE GENOMIC DNA]</scope>
    <source>
        <strain evidence="2 3">CECT 8234</strain>
    </source>
</reference>